<organism evidence="2">
    <name type="scientific">Ananas comosus var. bracteatus</name>
    <name type="common">red pineapple</name>
    <dbReference type="NCBI Taxonomy" id="296719"/>
    <lineage>
        <taxon>Eukaryota</taxon>
        <taxon>Viridiplantae</taxon>
        <taxon>Streptophyta</taxon>
        <taxon>Embryophyta</taxon>
        <taxon>Tracheophyta</taxon>
        <taxon>Spermatophyta</taxon>
        <taxon>Magnoliopsida</taxon>
        <taxon>Liliopsida</taxon>
        <taxon>Poales</taxon>
        <taxon>Bromeliaceae</taxon>
        <taxon>Bromelioideae</taxon>
        <taxon>Ananas</taxon>
    </lineage>
</organism>
<feature type="region of interest" description="Disordered" evidence="1">
    <location>
        <begin position="1"/>
        <end position="31"/>
    </location>
</feature>
<protein>
    <recommendedName>
        <fullName evidence="3">DUF4283 domain-containing protein</fullName>
    </recommendedName>
</protein>
<gene>
    <name evidence="2" type="ORF">CB5_LOCUS12400</name>
</gene>
<dbReference type="EMBL" id="LR862147">
    <property type="protein sequence ID" value="CAD1829189.1"/>
    <property type="molecule type" value="Genomic_DNA"/>
</dbReference>
<dbReference type="AlphaFoldDB" id="A0A6V7PE88"/>
<sequence>MREGEDASCPNQGAVGSLKASGGIGSGRAQDSCGTSYKEAMICRQKKDTHLGGDLSLRNGAQAVLRRLATMNGTYQQQQPMEHHQKKTKGRGQTGGSRGKSQGRETNLVFPFVGESSAATTDSCSPFPWEKSFTGTQYNLWKKKETTSANVPNPKASYKETFLQHVQQPESVKPLKLAHHTSHFHIPNLVGRCFRCLAKDHKIRQCREPLRCTLCFRFGYPARYYRKCGAVGREKMQHALHFRPPSIKVFIPLTEGFHSRQNLCRNTVLANIIGRANLGHYHQETIANDFAIKLAVFLTTSIFRHCQLKCYEWNPYINTSRSQLTYKAWVKLVNLPFECWFEARVATIVNGFGR</sequence>
<name>A0A6V7PE88_ANACO</name>
<accession>A0A6V7PE88</accession>
<evidence type="ECO:0000313" key="2">
    <source>
        <dbReference type="EMBL" id="CAD1829189.1"/>
    </source>
</evidence>
<proteinExistence type="predicted"/>
<reference evidence="2" key="1">
    <citation type="submission" date="2020-07" db="EMBL/GenBank/DDBJ databases">
        <authorList>
            <person name="Lin J."/>
        </authorList>
    </citation>
    <scope>NUCLEOTIDE SEQUENCE</scope>
</reference>
<evidence type="ECO:0000256" key="1">
    <source>
        <dbReference type="SAM" id="MobiDB-lite"/>
    </source>
</evidence>
<evidence type="ECO:0008006" key="3">
    <source>
        <dbReference type="Google" id="ProtNLM"/>
    </source>
</evidence>
<feature type="region of interest" description="Disordered" evidence="1">
    <location>
        <begin position="75"/>
        <end position="104"/>
    </location>
</feature>